<evidence type="ECO:0000259" key="8">
    <source>
        <dbReference type="PROSITE" id="PS51352"/>
    </source>
</evidence>
<protein>
    <recommendedName>
        <fullName evidence="5">Thioredoxin</fullName>
    </recommendedName>
</protein>
<dbReference type="PROSITE" id="PS51352">
    <property type="entry name" value="THIOREDOXIN_2"/>
    <property type="match status" value="1"/>
</dbReference>
<evidence type="ECO:0000256" key="3">
    <source>
        <dbReference type="ARBA" id="ARBA00023157"/>
    </source>
</evidence>
<evidence type="ECO:0000256" key="7">
    <source>
        <dbReference type="PIRSR" id="PIRSR000077-4"/>
    </source>
</evidence>
<keyword evidence="4 7" id="KW-0676">Redox-active center</keyword>
<dbReference type="PANTHER" id="PTHR46115">
    <property type="entry name" value="THIOREDOXIN-LIKE PROTEIN 1"/>
    <property type="match status" value="1"/>
</dbReference>
<keyword evidence="1" id="KW-0813">Transport</keyword>
<accession>A0AAV2TKF5</accession>
<proteinExistence type="inferred from homology"/>
<dbReference type="Pfam" id="PF00085">
    <property type="entry name" value="Thioredoxin"/>
    <property type="match status" value="1"/>
</dbReference>
<evidence type="ECO:0000313" key="9">
    <source>
        <dbReference type="EMBL" id="CAL5136878.1"/>
    </source>
</evidence>
<dbReference type="EMBL" id="CAXLJL010000356">
    <property type="protein sequence ID" value="CAL5136878.1"/>
    <property type="molecule type" value="Genomic_DNA"/>
</dbReference>
<feature type="site" description="Contributes to redox potential value" evidence="6">
    <location>
        <position position="33"/>
    </location>
</feature>
<dbReference type="PRINTS" id="PR00421">
    <property type="entry name" value="THIOREDOXIN"/>
</dbReference>
<dbReference type="PROSITE" id="PS00194">
    <property type="entry name" value="THIOREDOXIN_1"/>
    <property type="match status" value="1"/>
</dbReference>
<dbReference type="FunFam" id="3.40.30.10:FF:000104">
    <property type="entry name" value="Thioredoxin"/>
    <property type="match status" value="1"/>
</dbReference>
<dbReference type="AlphaFoldDB" id="A0AAV2TKF5"/>
<organism evidence="9 10">
    <name type="scientific">Calicophoron daubneyi</name>
    <name type="common">Rumen fluke</name>
    <name type="synonym">Paramphistomum daubneyi</name>
    <dbReference type="NCBI Taxonomy" id="300641"/>
    <lineage>
        <taxon>Eukaryota</taxon>
        <taxon>Metazoa</taxon>
        <taxon>Spiralia</taxon>
        <taxon>Lophotrochozoa</taxon>
        <taxon>Platyhelminthes</taxon>
        <taxon>Trematoda</taxon>
        <taxon>Digenea</taxon>
        <taxon>Plagiorchiida</taxon>
        <taxon>Pronocephalata</taxon>
        <taxon>Paramphistomoidea</taxon>
        <taxon>Paramphistomidae</taxon>
        <taxon>Calicophoron</taxon>
    </lineage>
</organism>
<comment type="caution">
    <text evidence="9">The sequence shown here is derived from an EMBL/GenBank/DDBJ whole genome shotgun (WGS) entry which is preliminary data.</text>
</comment>
<sequence length="107" mass="11933">MVKQVKTLNELDQVLNQNPNKLVIIDFFATWCGPCKVIAPNFEKLSEEFPDVTFLKVDVDQAEDAAEKYGVTAMPTFVLLKNGKPVETCVGADIQKVSETIKKHSPH</sequence>
<dbReference type="SUPFAM" id="SSF52833">
    <property type="entry name" value="Thioredoxin-like"/>
    <property type="match status" value="1"/>
</dbReference>
<comment type="similarity">
    <text evidence="5">Belongs to the thioredoxin family.</text>
</comment>
<dbReference type="InterPro" id="IPR017937">
    <property type="entry name" value="Thioredoxin_CS"/>
</dbReference>
<feature type="domain" description="Thioredoxin" evidence="8">
    <location>
        <begin position="1"/>
        <end position="106"/>
    </location>
</feature>
<dbReference type="InterPro" id="IPR005746">
    <property type="entry name" value="Thioredoxin"/>
</dbReference>
<dbReference type="GO" id="GO:0015035">
    <property type="term" value="F:protein-disulfide reductase activity"/>
    <property type="evidence" value="ECO:0007669"/>
    <property type="project" value="InterPro"/>
</dbReference>
<keyword evidence="2" id="KW-0249">Electron transport</keyword>
<gene>
    <name evidence="9" type="ORF">CDAUBV1_LOCUS11173</name>
</gene>
<evidence type="ECO:0000256" key="6">
    <source>
        <dbReference type="PIRSR" id="PIRSR000077-1"/>
    </source>
</evidence>
<dbReference type="PIRSF" id="PIRSF000077">
    <property type="entry name" value="Thioredoxin"/>
    <property type="match status" value="1"/>
</dbReference>
<dbReference type="Proteomes" id="UP001497525">
    <property type="component" value="Unassembled WGS sequence"/>
</dbReference>
<feature type="site" description="Contributes to redox potential value" evidence="6">
    <location>
        <position position="34"/>
    </location>
</feature>
<name>A0AAV2TKF5_CALDB</name>
<evidence type="ECO:0000256" key="1">
    <source>
        <dbReference type="ARBA" id="ARBA00022448"/>
    </source>
</evidence>
<dbReference type="InterPro" id="IPR036249">
    <property type="entry name" value="Thioredoxin-like_sf"/>
</dbReference>
<dbReference type="InterPro" id="IPR013766">
    <property type="entry name" value="Thioredoxin_domain"/>
</dbReference>
<dbReference type="CDD" id="cd02947">
    <property type="entry name" value="TRX_family"/>
    <property type="match status" value="1"/>
</dbReference>
<feature type="disulfide bond" description="Redox-active" evidence="7">
    <location>
        <begin position="32"/>
        <end position="35"/>
    </location>
</feature>
<dbReference type="NCBIfam" id="TIGR01068">
    <property type="entry name" value="thioredoxin"/>
    <property type="match status" value="1"/>
</dbReference>
<evidence type="ECO:0000256" key="5">
    <source>
        <dbReference type="PIRNR" id="PIRNR000077"/>
    </source>
</evidence>
<feature type="site" description="Deprotonates C-terminal active site Cys" evidence="6">
    <location>
        <position position="26"/>
    </location>
</feature>
<reference evidence="9" key="1">
    <citation type="submission" date="2024-06" db="EMBL/GenBank/DDBJ databases">
        <authorList>
            <person name="Liu X."/>
            <person name="Lenzi L."/>
            <person name="Haldenby T S."/>
            <person name="Uol C."/>
        </authorList>
    </citation>
    <scope>NUCLEOTIDE SEQUENCE</scope>
</reference>
<evidence type="ECO:0000256" key="2">
    <source>
        <dbReference type="ARBA" id="ARBA00022982"/>
    </source>
</evidence>
<evidence type="ECO:0000313" key="10">
    <source>
        <dbReference type="Proteomes" id="UP001497525"/>
    </source>
</evidence>
<evidence type="ECO:0000256" key="4">
    <source>
        <dbReference type="ARBA" id="ARBA00023284"/>
    </source>
</evidence>
<feature type="active site" description="Nucleophile" evidence="6">
    <location>
        <position position="35"/>
    </location>
</feature>
<feature type="active site" description="Nucleophile" evidence="6">
    <location>
        <position position="32"/>
    </location>
</feature>
<dbReference type="Gene3D" id="3.40.30.10">
    <property type="entry name" value="Glutaredoxin"/>
    <property type="match status" value="1"/>
</dbReference>
<keyword evidence="3 7" id="KW-1015">Disulfide bond</keyword>